<evidence type="ECO:0000256" key="1">
    <source>
        <dbReference type="SAM" id="Phobius"/>
    </source>
</evidence>
<name>D2REA6_ARCPA</name>
<dbReference type="KEGG" id="apo:Arcpr_1401"/>
<dbReference type="InterPro" id="IPR000620">
    <property type="entry name" value="EamA_dom"/>
</dbReference>
<dbReference type="OrthoDB" id="148240at2157"/>
<dbReference type="STRING" id="572546.Arcpr_1401"/>
<dbReference type="GeneID" id="8740088"/>
<accession>D2REA6</accession>
<feature type="transmembrane region" description="Helical" evidence="1">
    <location>
        <begin position="132"/>
        <end position="153"/>
    </location>
</feature>
<evidence type="ECO:0000313" key="3">
    <source>
        <dbReference type="EMBL" id="ADB58450.1"/>
    </source>
</evidence>
<keyword evidence="4" id="KW-1185">Reference proteome</keyword>
<evidence type="ECO:0000313" key="4">
    <source>
        <dbReference type="Proteomes" id="UP000001901"/>
    </source>
</evidence>
<feature type="transmembrane region" description="Helical" evidence="1">
    <location>
        <begin position="27"/>
        <end position="45"/>
    </location>
</feature>
<feature type="transmembrane region" description="Helical" evidence="1">
    <location>
        <begin position="82"/>
        <end position="102"/>
    </location>
</feature>
<dbReference type="PANTHER" id="PTHR22911:SF79">
    <property type="entry name" value="MOBA-LIKE NTP TRANSFERASE DOMAIN-CONTAINING PROTEIN"/>
    <property type="match status" value="1"/>
</dbReference>
<feature type="transmembrane region" description="Helical" evidence="1">
    <location>
        <begin position="249"/>
        <end position="266"/>
    </location>
</feature>
<feature type="transmembrane region" description="Helical" evidence="1">
    <location>
        <begin position="194"/>
        <end position="214"/>
    </location>
</feature>
<dbReference type="InterPro" id="IPR037185">
    <property type="entry name" value="EmrE-like"/>
</dbReference>
<feature type="domain" description="EamA" evidence="2">
    <location>
        <begin position="4"/>
        <end position="126"/>
    </location>
</feature>
<reference evidence="3 4" key="1">
    <citation type="journal article" date="2010" name="Stand. Genomic Sci.">
        <title>Complete genome sequence of Archaeoglobus profundus type strain (AV18).</title>
        <authorList>
            <person name="von Jan M."/>
            <person name="Lapidus A."/>
            <person name="Del Rio T.G."/>
            <person name="Copeland A."/>
            <person name="Tice H."/>
            <person name="Cheng J.F."/>
            <person name="Lucas S."/>
            <person name="Chen F."/>
            <person name="Nolan M."/>
            <person name="Goodwin L."/>
            <person name="Han C."/>
            <person name="Pitluck S."/>
            <person name="Liolios K."/>
            <person name="Ivanova N."/>
            <person name="Mavromatis K."/>
            <person name="Ovchinnikova G."/>
            <person name="Chertkov O."/>
            <person name="Pati A."/>
            <person name="Chen A."/>
            <person name="Palaniappan K."/>
            <person name="Land M."/>
            <person name="Hauser L."/>
            <person name="Chang Y.J."/>
            <person name="Jeffries C.D."/>
            <person name="Saunders E."/>
            <person name="Brettin T."/>
            <person name="Detter J.C."/>
            <person name="Chain P."/>
            <person name="Eichinger K."/>
            <person name="Huber H."/>
            <person name="Spring S."/>
            <person name="Rohde M."/>
            <person name="Goker M."/>
            <person name="Wirth R."/>
            <person name="Woyke T."/>
            <person name="Bristow J."/>
            <person name="Eisen J.A."/>
            <person name="Markowitz V."/>
            <person name="Hugenholtz P."/>
            <person name="Kyrpides N.C."/>
            <person name="Klenk H.P."/>
        </authorList>
    </citation>
    <scope>NUCLEOTIDE SEQUENCE [LARGE SCALE GENOMIC DNA]</scope>
    <source>
        <strain evidence="4">DSM 5631 / JCM 9629 / NBRC 100127 / Av18</strain>
    </source>
</reference>
<feature type="transmembrane region" description="Helical" evidence="1">
    <location>
        <begin position="226"/>
        <end position="243"/>
    </location>
</feature>
<dbReference type="SUPFAM" id="SSF103481">
    <property type="entry name" value="Multidrug resistance efflux transporter EmrE"/>
    <property type="match status" value="1"/>
</dbReference>
<feature type="transmembrane region" description="Helical" evidence="1">
    <location>
        <begin position="109"/>
        <end position="126"/>
    </location>
</feature>
<dbReference type="Pfam" id="PF00892">
    <property type="entry name" value="EamA"/>
    <property type="match status" value="2"/>
</dbReference>
<keyword evidence="1" id="KW-0812">Transmembrane</keyword>
<keyword evidence="1" id="KW-1133">Transmembrane helix</keyword>
<dbReference type="RefSeq" id="WP_012940786.1">
    <property type="nucleotide sequence ID" value="NC_013741.1"/>
</dbReference>
<dbReference type="AlphaFoldDB" id="D2REA6"/>
<dbReference type="PANTHER" id="PTHR22911">
    <property type="entry name" value="ACYL-MALONYL CONDENSING ENZYME-RELATED"/>
    <property type="match status" value="1"/>
</dbReference>
<feature type="domain" description="EamA" evidence="2">
    <location>
        <begin position="134"/>
        <end position="265"/>
    </location>
</feature>
<dbReference type="EMBL" id="CP001857">
    <property type="protein sequence ID" value="ADB58450.1"/>
    <property type="molecule type" value="Genomic_DNA"/>
</dbReference>
<dbReference type="eggNOG" id="arCOG00271">
    <property type="taxonomic scope" value="Archaea"/>
</dbReference>
<evidence type="ECO:0000259" key="2">
    <source>
        <dbReference type="Pfam" id="PF00892"/>
    </source>
</evidence>
<feature type="transmembrane region" description="Helical" evidence="1">
    <location>
        <begin position="165"/>
        <end position="182"/>
    </location>
</feature>
<dbReference type="PaxDb" id="572546-Arcpr_1401"/>
<protein>
    <recommendedName>
        <fullName evidence="2">EamA domain-containing protein</fullName>
    </recommendedName>
</protein>
<gene>
    <name evidence="3" type="ordered locus">Arcpr_1401</name>
</gene>
<keyword evidence="1" id="KW-0472">Membrane</keyword>
<proteinExistence type="predicted"/>
<sequence>MRCLTVTVSAVLMGSLAIFVRNIDVNPLIVTFLRMAFGLIYLLPAIKLVRFSLFKNLKVLSLSFVSLLTITFYISSIQLVEMAISALLLYMAPVYVIIFMILRGEDIGRVSIFSLITALFGLYLLLSPYYSLNFGIIFGIFAGLCYAGYFLLAKEVREFASSIEITFITLLISSLALAPIALSFDILSVLEAKLLWLLGLGLIPTAIPFVLLNYGIKFCKKENAPIIALIEPVSAGIFGFLFFNEVLTLKQLIGAVLILSSVLVALKSGVEG</sequence>
<dbReference type="GO" id="GO:0016020">
    <property type="term" value="C:membrane"/>
    <property type="evidence" value="ECO:0007669"/>
    <property type="project" value="InterPro"/>
</dbReference>
<organism evidence="3 4">
    <name type="scientific">Archaeoglobus profundus (strain DSM 5631 / JCM 9629 / NBRC 100127 / Av18)</name>
    <dbReference type="NCBI Taxonomy" id="572546"/>
    <lineage>
        <taxon>Archaea</taxon>
        <taxon>Methanobacteriati</taxon>
        <taxon>Methanobacteriota</taxon>
        <taxon>Archaeoglobi</taxon>
        <taxon>Archaeoglobales</taxon>
        <taxon>Archaeoglobaceae</taxon>
        <taxon>Archaeoglobus</taxon>
    </lineage>
</organism>
<dbReference type="HOGENOM" id="CLU_033863_9_1_2"/>
<feature type="transmembrane region" description="Helical" evidence="1">
    <location>
        <begin position="57"/>
        <end position="76"/>
    </location>
</feature>
<dbReference type="Proteomes" id="UP000001901">
    <property type="component" value="Chromosome"/>
</dbReference>